<comment type="caution">
    <text evidence="2">The sequence shown here is derived from an EMBL/GenBank/DDBJ whole genome shotgun (WGS) entry which is preliminary data.</text>
</comment>
<sequence>MLLQLLEKFTKFVLNAEIIEDYQMKVVIGENYDSLTQSNSQAISCDRLFDEITENSNEEISEKTQPIFYQNNINQVNSQEELQNIVSLNHSQENTSIFVFNLKNVRDSSKAENEEEETPKRFLSEIKSSEDETTSEKKLCKVTSSKIYKDGNLLNAYYRFFNVNYNECNSNLKKNVDSFNERIICLNNLSTKLNERIKNCKERKEEIISFSIKIENKTVLFSLEECVFLKKIYELLAFYYETLIRYSYISQAKTRKQTFTCVTEYLHEKASLLDIDLNKFVEGEEEKYESIKISNTYLIFKRIMEIFAYDFFKTDPLYNFENSL</sequence>
<dbReference type="VEuPathDB" id="MicrosporidiaDB:A0H76_2009"/>
<accession>A0A1X0QKD7</accession>
<organism evidence="2 3">
    <name type="scientific">Hepatospora eriocheir</name>
    <dbReference type="NCBI Taxonomy" id="1081669"/>
    <lineage>
        <taxon>Eukaryota</taxon>
        <taxon>Fungi</taxon>
        <taxon>Fungi incertae sedis</taxon>
        <taxon>Microsporidia</taxon>
        <taxon>Hepatosporidae</taxon>
        <taxon>Hepatospora</taxon>
    </lineage>
</organism>
<dbReference type="Proteomes" id="UP000192501">
    <property type="component" value="Unassembled WGS sequence"/>
</dbReference>
<evidence type="ECO:0000313" key="3">
    <source>
        <dbReference type="Proteomes" id="UP000192501"/>
    </source>
</evidence>
<gene>
    <name evidence="2" type="ORF">A0H76_2009</name>
</gene>
<protein>
    <submittedName>
        <fullName evidence="2">Uncharacterized protein</fullName>
    </submittedName>
</protein>
<feature type="region of interest" description="Disordered" evidence="1">
    <location>
        <begin position="109"/>
        <end position="128"/>
    </location>
</feature>
<evidence type="ECO:0000256" key="1">
    <source>
        <dbReference type="SAM" id="MobiDB-lite"/>
    </source>
</evidence>
<dbReference type="EMBL" id="LTAI01000052">
    <property type="protein sequence ID" value="ORE00194.1"/>
    <property type="molecule type" value="Genomic_DNA"/>
</dbReference>
<evidence type="ECO:0000313" key="2">
    <source>
        <dbReference type="EMBL" id="ORE00194.1"/>
    </source>
</evidence>
<dbReference type="AlphaFoldDB" id="A0A1X0QKD7"/>
<proteinExistence type="predicted"/>
<reference evidence="2 3" key="1">
    <citation type="journal article" date="2017" name="Environ. Microbiol.">
        <title>Decay of the glycolytic pathway and adaptation to intranuclear parasitism within Enterocytozoonidae microsporidia.</title>
        <authorList>
            <person name="Wiredu Boakye D."/>
            <person name="Jaroenlak P."/>
            <person name="Prachumwat A."/>
            <person name="Williams T.A."/>
            <person name="Bateman K.S."/>
            <person name="Itsathitphaisarn O."/>
            <person name="Sritunyalucksana K."/>
            <person name="Paszkiewicz K.H."/>
            <person name="Moore K.A."/>
            <person name="Stentiford G.D."/>
            <person name="Williams B.A."/>
        </authorList>
    </citation>
    <scope>NUCLEOTIDE SEQUENCE [LARGE SCALE GENOMIC DNA]</scope>
    <source>
        <strain evidence="3">canceri</strain>
    </source>
</reference>
<name>A0A1X0QKD7_9MICR</name>